<dbReference type="EMBL" id="JACGWN010000013">
    <property type="protein sequence ID" value="KAL0411778.1"/>
    <property type="molecule type" value="Genomic_DNA"/>
</dbReference>
<dbReference type="InterPro" id="IPR052160">
    <property type="entry name" value="Gypsy_RT_Integrase-like"/>
</dbReference>
<accession>A0AAW2U469</accession>
<evidence type="ECO:0008006" key="2">
    <source>
        <dbReference type="Google" id="ProtNLM"/>
    </source>
</evidence>
<sequence>MAEMSVKDTSQDQVWLLHVDGSSMMQGSGAGIVITSHRRKTSKLIASQSSTLEDCRTRHITIQYLLEARAPLAVQSITLGKTGEFLSSDGQKKVISQMTGGKSLDSKYEPPVFWCKGTLYTPLTTVLIYRRGNPFPPIDTFGAHAGTWTLANKALRAGYFSTMQKPPSKQMRKMPKTLLSHLSTCRTTHHHVVPCPFTQWGMDIVGPFPVASGQRKFLLIAIDYFTKWVEAEPLACITEGELILGSLEKIISDNWRQFQGRRIQKWCQGLHMKFYIGGSSNGKSKSLTAS</sequence>
<name>A0AAW2U469_9LAMI</name>
<proteinExistence type="predicted"/>
<protein>
    <recommendedName>
        <fullName evidence="2">Reverse transcriptase domain-containing protein</fullName>
    </recommendedName>
</protein>
<organism evidence="1">
    <name type="scientific">Sesamum latifolium</name>
    <dbReference type="NCBI Taxonomy" id="2727402"/>
    <lineage>
        <taxon>Eukaryota</taxon>
        <taxon>Viridiplantae</taxon>
        <taxon>Streptophyta</taxon>
        <taxon>Embryophyta</taxon>
        <taxon>Tracheophyta</taxon>
        <taxon>Spermatophyta</taxon>
        <taxon>Magnoliopsida</taxon>
        <taxon>eudicotyledons</taxon>
        <taxon>Gunneridae</taxon>
        <taxon>Pentapetalae</taxon>
        <taxon>asterids</taxon>
        <taxon>lamiids</taxon>
        <taxon>Lamiales</taxon>
        <taxon>Pedaliaceae</taxon>
        <taxon>Sesamum</taxon>
    </lineage>
</organism>
<gene>
    <name evidence="1" type="ORF">Slati_3767500</name>
</gene>
<dbReference type="Gene3D" id="3.30.420.10">
    <property type="entry name" value="Ribonuclease H-like superfamily/Ribonuclease H"/>
    <property type="match status" value="1"/>
</dbReference>
<dbReference type="GO" id="GO:0003676">
    <property type="term" value="F:nucleic acid binding"/>
    <property type="evidence" value="ECO:0007669"/>
    <property type="project" value="InterPro"/>
</dbReference>
<reference evidence="1" key="2">
    <citation type="journal article" date="2024" name="Plant">
        <title>Genomic evolution and insights into agronomic trait innovations of Sesamum species.</title>
        <authorList>
            <person name="Miao H."/>
            <person name="Wang L."/>
            <person name="Qu L."/>
            <person name="Liu H."/>
            <person name="Sun Y."/>
            <person name="Le M."/>
            <person name="Wang Q."/>
            <person name="Wei S."/>
            <person name="Zheng Y."/>
            <person name="Lin W."/>
            <person name="Duan Y."/>
            <person name="Cao H."/>
            <person name="Xiong S."/>
            <person name="Wang X."/>
            <person name="Wei L."/>
            <person name="Li C."/>
            <person name="Ma Q."/>
            <person name="Ju M."/>
            <person name="Zhao R."/>
            <person name="Li G."/>
            <person name="Mu C."/>
            <person name="Tian Q."/>
            <person name="Mei H."/>
            <person name="Zhang T."/>
            <person name="Gao T."/>
            <person name="Zhang H."/>
        </authorList>
    </citation>
    <scope>NUCLEOTIDE SEQUENCE</scope>
    <source>
        <strain evidence="1">KEN1</strain>
    </source>
</reference>
<dbReference type="InterPro" id="IPR012337">
    <property type="entry name" value="RNaseH-like_sf"/>
</dbReference>
<dbReference type="InterPro" id="IPR036397">
    <property type="entry name" value="RNaseH_sf"/>
</dbReference>
<evidence type="ECO:0000313" key="1">
    <source>
        <dbReference type="EMBL" id="KAL0411778.1"/>
    </source>
</evidence>
<reference evidence="1" key="1">
    <citation type="submission" date="2020-06" db="EMBL/GenBank/DDBJ databases">
        <authorList>
            <person name="Li T."/>
            <person name="Hu X."/>
            <person name="Zhang T."/>
            <person name="Song X."/>
            <person name="Zhang H."/>
            <person name="Dai N."/>
            <person name="Sheng W."/>
            <person name="Hou X."/>
            <person name="Wei L."/>
        </authorList>
    </citation>
    <scope>NUCLEOTIDE SEQUENCE</scope>
    <source>
        <strain evidence="1">KEN1</strain>
        <tissue evidence="1">Leaf</tissue>
    </source>
</reference>
<dbReference type="PANTHER" id="PTHR47266">
    <property type="entry name" value="ENDONUCLEASE-RELATED"/>
    <property type="match status" value="1"/>
</dbReference>
<comment type="caution">
    <text evidence="1">The sequence shown here is derived from an EMBL/GenBank/DDBJ whole genome shotgun (WGS) entry which is preliminary data.</text>
</comment>
<dbReference type="AlphaFoldDB" id="A0AAW2U469"/>
<dbReference type="SUPFAM" id="SSF53098">
    <property type="entry name" value="Ribonuclease H-like"/>
    <property type="match status" value="1"/>
</dbReference>